<reference evidence="5 6" key="1">
    <citation type="submission" date="2018-06" db="EMBL/GenBank/DDBJ databases">
        <authorList>
            <consortium name="Pathogen Informatics"/>
            <person name="Doyle S."/>
        </authorList>
    </citation>
    <scope>NUCLEOTIDE SEQUENCE [LARGE SCALE GENOMIC DNA]</scope>
    <source>
        <strain evidence="5 6">NCTC9836</strain>
    </source>
</reference>
<keyword evidence="1" id="KW-0805">Transcription regulation</keyword>
<gene>
    <name evidence="5" type="primary">yvoA_3</name>
    <name evidence="5" type="ORF">NCTC9836_02600</name>
</gene>
<evidence type="ECO:0000256" key="3">
    <source>
        <dbReference type="ARBA" id="ARBA00023163"/>
    </source>
</evidence>
<dbReference type="PRINTS" id="PR00035">
    <property type="entry name" value="HTHGNTR"/>
</dbReference>
<dbReference type="Pfam" id="PF00392">
    <property type="entry name" value="GntR"/>
    <property type="match status" value="1"/>
</dbReference>
<accession>A0A381JAE0</accession>
<dbReference type="Proteomes" id="UP000254664">
    <property type="component" value="Unassembled WGS sequence"/>
</dbReference>
<dbReference type="SUPFAM" id="SSF46785">
    <property type="entry name" value="Winged helix' DNA-binding domain"/>
    <property type="match status" value="1"/>
</dbReference>
<feature type="domain" description="HTH gntR-type" evidence="4">
    <location>
        <begin position="26"/>
        <end position="94"/>
    </location>
</feature>
<dbReference type="PANTHER" id="PTHR38445:SF9">
    <property type="entry name" value="HTH-TYPE TRANSCRIPTIONAL REPRESSOR YTRA"/>
    <property type="match status" value="1"/>
</dbReference>
<sequence>MVQSISPIDLGRRIKINIVITKKSGIPLYLQVKKQIMYLIRSGFLKVGTKMPTERELSENLKVSRNTISTAYKELEKEGVLKSYQGKGTFVAEEAKPWKEQNVRDKIVRFVDIGIEEALESGMNIGEFLDIVSTRVKEKSDFMKELKGIYVECNTEQSRMFSKELSEAMNMNVVPLTIGELKRMDEETLTLLKESQVVISTFNHVNEVHELIKGLDKEIFGVAINADLETIVKIARYKEGTRFGFLCISEEFMFKIKGALESAGLGGINIKYTNTQNLQEVKELIEESEVIIVSPGRFKETKRLNNEDKDIIKFIYNLDEGSVKALRSKILEIDYKG</sequence>
<dbReference type="SMART" id="SM00345">
    <property type="entry name" value="HTH_GNTR"/>
    <property type="match status" value="1"/>
</dbReference>
<dbReference type="GO" id="GO:0003677">
    <property type="term" value="F:DNA binding"/>
    <property type="evidence" value="ECO:0007669"/>
    <property type="project" value="UniProtKB-KW"/>
</dbReference>
<proteinExistence type="predicted"/>
<dbReference type="Gene3D" id="1.10.10.10">
    <property type="entry name" value="Winged helix-like DNA-binding domain superfamily/Winged helix DNA-binding domain"/>
    <property type="match status" value="1"/>
</dbReference>
<evidence type="ECO:0000256" key="1">
    <source>
        <dbReference type="ARBA" id="ARBA00023015"/>
    </source>
</evidence>
<evidence type="ECO:0000313" key="5">
    <source>
        <dbReference type="EMBL" id="SUY48224.1"/>
    </source>
</evidence>
<dbReference type="RefSeq" id="WP_341458793.1">
    <property type="nucleotide sequence ID" value="NZ_UFWZ01000001.1"/>
</dbReference>
<dbReference type="PROSITE" id="PS50949">
    <property type="entry name" value="HTH_GNTR"/>
    <property type="match status" value="1"/>
</dbReference>
<evidence type="ECO:0000313" key="6">
    <source>
        <dbReference type="Proteomes" id="UP000254664"/>
    </source>
</evidence>
<keyword evidence="6" id="KW-1185">Reference proteome</keyword>
<organism evidence="5 6">
    <name type="scientific">Clostridium putrefaciens</name>
    <dbReference type="NCBI Taxonomy" id="99675"/>
    <lineage>
        <taxon>Bacteria</taxon>
        <taxon>Bacillati</taxon>
        <taxon>Bacillota</taxon>
        <taxon>Clostridia</taxon>
        <taxon>Eubacteriales</taxon>
        <taxon>Clostridiaceae</taxon>
        <taxon>Clostridium</taxon>
    </lineage>
</organism>
<dbReference type="EMBL" id="UFWZ01000001">
    <property type="protein sequence ID" value="SUY48224.1"/>
    <property type="molecule type" value="Genomic_DNA"/>
</dbReference>
<dbReference type="InterPro" id="IPR036388">
    <property type="entry name" value="WH-like_DNA-bd_sf"/>
</dbReference>
<dbReference type="PANTHER" id="PTHR38445">
    <property type="entry name" value="HTH-TYPE TRANSCRIPTIONAL REPRESSOR YTRA"/>
    <property type="match status" value="1"/>
</dbReference>
<protein>
    <submittedName>
        <fullName evidence="5">Regulatory protein</fullName>
    </submittedName>
</protein>
<evidence type="ECO:0000259" key="4">
    <source>
        <dbReference type="PROSITE" id="PS50949"/>
    </source>
</evidence>
<dbReference type="AlphaFoldDB" id="A0A381JAE0"/>
<name>A0A381JAE0_9CLOT</name>
<keyword evidence="2" id="KW-0238">DNA-binding</keyword>
<dbReference type="InterPro" id="IPR000524">
    <property type="entry name" value="Tscrpt_reg_HTH_GntR"/>
</dbReference>
<dbReference type="InterPro" id="IPR036390">
    <property type="entry name" value="WH_DNA-bd_sf"/>
</dbReference>
<dbReference type="CDD" id="cd07377">
    <property type="entry name" value="WHTH_GntR"/>
    <property type="match status" value="1"/>
</dbReference>
<keyword evidence="3" id="KW-0804">Transcription</keyword>
<evidence type="ECO:0000256" key="2">
    <source>
        <dbReference type="ARBA" id="ARBA00023125"/>
    </source>
</evidence>
<dbReference type="GO" id="GO:0003700">
    <property type="term" value="F:DNA-binding transcription factor activity"/>
    <property type="evidence" value="ECO:0007669"/>
    <property type="project" value="InterPro"/>
</dbReference>